<proteinExistence type="predicted"/>
<dbReference type="Gene3D" id="3.50.30.50">
    <property type="entry name" value="Putative cyclase"/>
    <property type="match status" value="2"/>
</dbReference>
<dbReference type="PANTHER" id="PTHR31118">
    <property type="entry name" value="CYCLASE-LIKE PROTEIN 2"/>
    <property type="match status" value="1"/>
</dbReference>
<dbReference type="GO" id="GO:0004061">
    <property type="term" value="F:arylformamidase activity"/>
    <property type="evidence" value="ECO:0007669"/>
    <property type="project" value="InterPro"/>
</dbReference>
<protein>
    <submittedName>
        <fullName evidence="1">Cyclase family protein</fullName>
    </submittedName>
</protein>
<dbReference type="KEGG" id="rue:DT065_05565"/>
<dbReference type="AlphaFoldDB" id="A0A345BX59"/>
<sequence length="173" mass="18710">MEIIDLTKTVSDGMPVYPGDPAVNIGMATTVKENGYEVRSLRMGSHTGTHVDAFSHMHEGMASLGDIPLTQFCGKAMRVTPTMELPNRIGLFFATEVREDVLEKILAASPPFVGGALSEELESLLLKNQIVTYTDLEKLEMLPIGEAFTFFGLPLKIKNGDGSPVRAIAVVGE</sequence>
<reference evidence="1 2" key="1">
    <citation type="journal article" date="2018" name="J. Microbiol.">
        <title>Salicibibacter kimchii gen. nov., sp. nov., a moderately halophilic and alkalitolerant bacterium in the family Bacillaceae, isolated from kimchi.</title>
        <authorList>
            <person name="Jang J.Y."/>
            <person name="Oh Y.J."/>
            <person name="Lim S.K."/>
            <person name="Park H.K."/>
            <person name="Lee C."/>
            <person name="Kim J.Y."/>
            <person name="Lee M.A."/>
            <person name="Choi H.J."/>
        </authorList>
    </citation>
    <scope>NUCLEOTIDE SEQUENCE [LARGE SCALE GENOMIC DNA]</scope>
    <source>
        <strain evidence="1 2">NKC1-1</strain>
    </source>
</reference>
<dbReference type="SUPFAM" id="SSF102198">
    <property type="entry name" value="Putative cyclase"/>
    <property type="match status" value="1"/>
</dbReference>
<keyword evidence="2" id="KW-1185">Reference proteome</keyword>
<gene>
    <name evidence="1" type="ORF">DT065_05565</name>
</gene>
<name>A0A345BX59_9BACI</name>
<organism evidence="1 2">
    <name type="scientific">Salicibibacter kimchii</name>
    <dbReference type="NCBI Taxonomy" id="2099786"/>
    <lineage>
        <taxon>Bacteria</taxon>
        <taxon>Bacillati</taxon>
        <taxon>Bacillota</taxon>
        <taxon>Bacilli</taxon>
        <taxon>Bacillales</taxon>
        <taxon>Bacillaceae</taxon>
        <taxon>Salicibibacter</taxon>
    </lineage>
</organism>
<dbReference type="OrthoDB" id="9796085at2"/>
<evidence type="ECO:0000313" key="2">
    <source>
        <dbReference type="Proteomes" id="UP000252100"/>
    </source>
</evidence>
<dbReference type="InterPro" id="IPR037175">
    <property type="entry name" value="KFase_sf"/>
</dbReference>
<dbReference type="GO" id="GO:0019441">
    <property type="term" value="P:L-tryptophan catabolic process to kynurenine"/>
    <property type="evidence" value="ECO:0007669"/>
    <property type="project" value="InterPro"/>
</dbReference>
<dbReference type="Proteomes" id="UP000252100">
    <property type="component" value="Chromosome"/>
</dbReference>
<dbReference type="EMBL" id="CP031092">
    <property type="protein sequence ID" value="AXF55540.1"/>
    <property type="molecule type" value="Genomic_DNA"/>
</dbReference>
<accession>A0A345BX59</accession>
<dbReference type="Pfam" id="PF04199">
    <property type="entry name" value="Cyclase"/>
    <property type="match status" value="1"/>
</dbReference>
<dbReference type="InterPro" id="IPR007325">
    <property type="entry name" value="KFase/CYL"/>
</dbReference>
<evidence type="ECO:0000313" key="1">
    <source>
        <dbReference type="EMBL" id="AXF55540.1"/>
    </source>
</evidence>
<dbReference type="PANTHER" id="PTHR31118:SF12">
    <property type="entry name" value="CYCLASE-LIKE PROTEIN 2"/>
    <property type="match status" value="1"/>
</dbReference>
<dbReference type="RefSeq" id="WP_114371587.1">
    <property type="nucleotide sequence ID" value="NZ_CP031092.1"/>
</dbReference>